<proteinExistence type="predicted"/>
<evidence type="ECO:0000256" key="1">
    <source>
        <dbReference type="SAM" id="Phobius"/>
    </source>
</evidence>
<dbReference type="EMBL" id="FQWQ01000005">
    <property type="protein sequence ID" value="SHH90151.1"/>
    <property type="molecule type" value="Genomic_DNA"/>
</dbReference>
<dbReference type="AlphaFoldDB" id="A0A1M5WRU1"/>
<keyword evidence="3" id="KW-1185">Reference proteome</keyword>
<evidence type="ECO:0000313" key="2">
    <source>
        <dbReference type="EMBL" id="SHH90151.1"/>
    </source>
</evidence>
<name>A0A1M5WRU1_9BACT</name>
<keyword evidence="1" id="KW-0472">Membrane</keyword>
<protein>
    <submittedName>
        <fullName evidence="2">Uncharacterized protein</fullName>
    </submittedName>
</protein>
<keyword evidence="1" id="KW-1133">Transmembrane helix</keyword>
<gene>
    <name evidence="2" type="ORF">SAMN04488109_5944</name>
</gene>
<dbReference type="RefSeq" id="WP_073141913.1">
    <property type="nucleotide sequence ID" value="NZ_FQWQ01000005.1"/>
</dbReference>
<dbReference type="OrthoDB" id="143774at2"/>
<organism evidence="2 3">
    <name type="scientific">Chryseolinea serpens</name>
    <dbReference type="NCBI Taxonomy" id="947013"/>
    <lineage>
        <taxon>Bacteria</taxon>
        <taxon>Pseudomonadati</taxon>
        <taxon>Bacteroidota</taxon>
        <taxon>Cytophagia</taxon>
        <taxon>Cytophagales</taxon>
        <taxon>Fulvivirgaceae</taxon>
        <taxon>Chryseolinea</taxon>
    </lineage>
</organism>
<dbReference type="Proteomes" id="UP000184212">
    <property type="component" value="Unassembled WGS sequence"/>
</dbReference>
<evidence type="ECO:0000313" key="3">
    <source>
        <dbReference type="Proteomes" id="UP000184212"/>
    </source>
</evidence>
<accession>A0A1M5WRU1</accession>
<feature type="transmembrane region" description="Helical" evidence="1">
    <location>
        <begin position="330"/>
        <end position="354"/>
    </location>
</feature>
<reference evidence="2 3" key="1">
    <citation type="submission" date="2016-11" db="EMBL/GenBank/DDBJ databases">
        <authorList>
            <person name="Jaros S."/>
            <person name="Januszkiewicz K."/>
            <person name="Wedrychowicz H."/>
        </authorList>
    </citation>
    <scope>NUCLEOTIDE SEQUENCE [LARGE SCALE GENOMIC DNA]</scope>
    <source>
        <strain evidence="2 3">DSM 24574</strain>
    </source>
</reference>
<keyword evidence="1" id="KW-0812">Transmembrane</keyword>
<sequence>MRYKVCLFVLACALVHEVQGKPVLSFFNELKGPELKVLFADTSLIPTLQELHAEIRMGMLDLSPERAEILKKLNDADIPVVAWLLLPEEKGYWFHSGNGDEAIARYKEIKQWADQQGIRFKGIGLDLELDMNDLKLFKASPWALIRKLPARLYDAKSIENGRAVYNQLLQLIRKDGYPIESYYASFVKDETEHGTTSIQRLTKFLDVPTGKEIPMLYTSFMGNADGFLKVYALEPHLKYVALGSTGGGVDTTMHTLSWDDLAHDLRMVGPVAEEIHIFSLEGTVKKGFMPRLVNFDYTPVPEIHEDQVKTVQNIRSNILTLSKILSYPTLLFLGITLLVVLIGWGLYLLGVGLYRFVSRLRANR</sequence>